<organism evidence="2">
    <name type="scientific">freshwater metagenome</name>
    <dbReference type="NCBI Taxonomy" id="449393"/>
    <lineage>
        <taxon>unclassified sequences</taxon>
        <taxon>metagenomes</taxon>
        <taxon>ecological metagenomes</taxon>
    </lineage>
</organism>
<dbReference type="GO" id="GO:0004311">
    <property type="term" value="F:geranylgeranyl diphosphate synthase activity"/>
    <property type="evidence" value="ECO:0007669"/>
    <property type="project" value="InterPro"/>
</dbReference>
<dbReference type="CDD" id="cd00683">
    <property type="entry name" value="Trans_IPPS_HH"/>
    <property type="match status" value="1"/>
</dbReference>
<proteinExistence type="predicted"/>
<dbReference type="PROSITE" id="PS01044">
    <property type="entry name" value="SQUALEN_PHYTOEN_SYN_1"/>
    <property type="match status" value="1"/>
</dbReference>
<dbReference type="SFLD" id="SFLDG01018">
    <property type="entry name" value="Squalene/Phytoene_Synthase_Lik"/>
    <property type="match status" value="1"/>
</dbReference>
<sequence length="294" mass="32856">MITRTLPQDSPTAPVPDPVVVAAYDRCRRMQRRHDPTFFVATARLPRRTRPAVHALYGFLRGADEIVDGRGRASDPTTRRAALDAWQSALDASVEGRPPNHPVLAALADAGRRHDLPLHLLGTYMRSMRIDCDDRVRIADDAELDRYMDGSAATVGRLMAPLLGARDEGTEPLARLGVAFQLTNFVRDVREDWLMDRVYLPDLDEDDLRRGVASPALRDRIAHDVDRARRMFADTVEVEQHVPASMRHGMRLARAVYGRVLDRVERLGYDVLGARTSLGPRDLGPVVASAMARR</sequence>
<evidence type="ECO:0000256" key="1">
    <source>
        <dbReference type="ARBA" id="ARBA00022679"/>
    </source>
</evidence>
<dbReference type="AlphaFoldDB" id="A0A6J7J0P8"/>
<dbReference type="GO" id="GO:0051996">
    <property type="term" value="F:squalene synthase [NAD(P)H] activity"/>
    <property type="evidence" value="ECO:0007669"/>
    <property type="project" value="InterPro"/>
</dbReference>
<dbReference type="Gene3D" id="1.10.600.10">
    <property type="entry name" value="Farnesyl Diphosphate Synthase"/>
    <property type="match status" value="1"/>
</dbReference>
<dbReference type="Pfam" id="PF00494">
    <property type="entry name" value="SQS_PSY"/>
    <property type="match status" value="1"/>
</dbReference>
<accession>A0A6J7J0P8</accession>
<gene>
    <name evidence="2" type="ORF">UFOPK3564_02683</name>
</gene>
<dbReference type="InterPro" id="IPR044843">
    <property type="entry name" value="Trans_IPPS_bact-type"/>
</dbReference>
<name>A0A6J7J0P8_9ZZZZ</name>
<dbReference type="SUPFAM" id="SSF48576">
    <property type="entry name" value="Terpenoid synthases"/>
    <property type="match status" value="1"/>
</dbReference>
<dbReference type="InterPro" id="IPR008949">
    <property type="entry name" value="Isoprenoid_synthase_dom_sf"/>
</dbReference>
<dbReference type="EMBL" id="CAFBMK010000205">
    <property type="protein sequence ID" value="CAB4936669.1"/>
    <property type="molecule type" value="Genomic_DNA"/>
</dbReference>
<dbReference type="InterPro" id="IPR019845">
    <property type="entry name" value="Squalene/phytoene_synthase_CS"/>
</dbReference>
<keyword evidence="1" id="KW-0808">Transferase</keyword>
<dbReference type="InterPro" id="IPR002060">
    <property type="entry name" value="Squ/phyt_synthse"/>
</dbReference>
<dbReference type="PANTHER" id="PTHR31480">
    <property type="entry name" value="BIFUNCTIONAL LYCOPENE CYCLASE/PHYTOENE SYNTHASE"/>
    <property type="match status" value="1"/>
</dbReference>
<dbReference type="SFLD" id="SFLDS00005">
    <property type="entry name" value="Isoprenoid_Synthase_Type_I"/>
    <property type="match status" value="1"/>
</dbReference>
<dbReference type="SFLD" id="SFLDG01212">
    <property type="entry name" value="Phytoene_synthase_like"/>
    <property type="match status" value="1"/>
</dbReference>
<protein>
    <submittedName>
        <fullName evidence="2">Unannotated protein</fullName>
    </submittedName>
</protein>
<dbReference type="GO" id="GO:0008299">
    <property type="term" value="P:isoprenoid biosynthetic process"/>
    <property type="evidence" value="ECO:0007669"/>
    <property type="project" value="UniProtKB-ARBA"/>
</dbReference>
<dbReference type="InterPro" id="IPR033904">
    <property type="entry name" value="Trans_IPPS_HH"/>
</dbReference>
<reference evidence="2" key="1">
    <citation type="submission" date="2020-05" db="EMBL/GenBank/DDBJ databases">
        <authorList>
            <person name="Chiriac C."/>
            <person name="Salcher M."/>
            <person name="Ghai R."/>
            <person name="Kavagutti S V."/>
        </authorList>
    </citation>
    <scope>NUCLEOTIDE SEQUENCE</scope>
</reference>
<evidence type="ECO:0000313" key="2">
    <source>
        <dbReference type="EMBL" id="CAB4936669.1"/>
    </source>
</evidence>
<dbReference type="PROSITE" id="PS01045">
    <property type="entry name" value="SQUALEN_PHYTOEN_SYN_2"/>
    <property type="match status" value="1"/>
</dbReference>